<accession>A0ACB8AX14</accession>
<evidence type="ECO:0000313" key="1">
    <source>
        <dbReference type="EMBL" id="KAH7917509.1"/>
    </source>
</evidence>
<dbReference type="Proteomes" id="UP000790709">
    <property type="component" value="Unassembled WGS sequence"/>
</dbReference>
<reference evidence="1" key="1">
    <citation type="journal article" date="2021" name="New Phytol.">
        <title>Evolutionary innovations through gain and loss of genes in the ectomycorrhizal Boletales.</title>
        <authorList>
            <person name="Wu G."/>
            <person name="Miyauchi S."/>
            <person name="Morin E."/>
            <person name="Kuo A."/>
            <person name="Drula E."/>
            <person name="Varga T."/>
            <person name="Kohler A."/>
            <person name="Feng B."/>
            <person name="Cao Y."/>
            <person name="Lipzen A."/>
            <person name="Daum C."/>
            <person name="Hundley H."/>
            <person name="Pangilinan J."/>
            <person name="Johnson J."/>
            <person name="Barry K."/>
            <person name="LaButti K."/>
            <person name="Ng V."/>
            <person name="Ahrendt S."/>
            <person name="Min B."/>
            <person name="Choi I.G."/>
            <person name="Park H."/>
            <person name="Plett J.M."/>
            <person name="Magnuson J."/>
            <person name="Spatafora J.W."/>
            <person name="Nagy L.G."/>
            <person name="Henrissat B."/>
            <person name="Grigoriev I.V."/>
            <person name="Yang Z.L."/>
            <person name="Xu J."/>
            <person name="Martin F.M."/>
        </authorList>
    </citation>
    <scope>NUCLEOTIDE SEQUENCE</scope>
    <source>
        <strain evidence="1">KUC20120723A-06</strain>
    </source>
</reference>
<proteinExistence type="predicted"/>
<comment type="caution">
    <text evidence="1">The sequence shown here is derived from an EMBL/GenBank/DDBJ whole genome shotgun (WGS) entry which is preliminary data.</text>
</comment>
<gene>
    <name evidence="1" type="ORF">BV22DRAFT_1026194</name>
</gene>
<keyword evidence="2" id="KW-1185">Reference proteome</keyword>
<evidence type="ECO:0000313" key="2">
    <source>
        <dbReference type="Proteomes" id="UP000790709"/>
    </source>
</evidence>
<feature type="non-terminal residue" evidence="1">
    <location>
        <position position="347"/>
    </location>
</feature>
<protein>
    <submittedName>
        <fullName evidence="1">Uncharacterized protein</fullName>
    </submittedName>
</protein>
<organism evidence="1 2">
    <name type="scientific">Leucogyrophana mollusca</name>
    <dbReference type="NCBI Taxonomy" id="85980"/>
    <lineage>
        <taxon>Eukaryota</taxon>
        <taxon>Fungi</taxon>
        <taxon>Dikarya</taxon>
        <taxon>Basidiomycota</taxon>
        <taxon>Agaricomycotina</taxon>
        <taxon>Agaricomycetes</taxon>
        <taxon>Agaricomycetidae</taxon>
        <taxon>Boletales</taxon>
        <taxon>Boletales incertae sedis</taxon>
        <taxon>Leucogyrophana</taxon>
    </lineage>
</organism>
<sequence length="347" mass="38974">MLPNEVPDYWTQSILVAKNPAVAAKFFNIYLKAFLSAILGYDPKQQDMEGGILGVVKAHYGCVEAQGRGTLHCHMLVWLEGGLDPNEIKKRIFDDGDSEFKERLLAYLDDSISNSIPDDPVPGVQIPSSMHHPCAVRGVGKDIRDVDVAKVRQKDLHHLAKSCQLHAHTGTCFKYWKGPPNPRECRFDLDASNYSPISYVDAESEEICLRCLDGMVNNFNSTILEAVRCNMDIKFIGSGASAKAILYYITDYITKSQLKAHVAFAALELAVSKLGEYNPTDDNLTARAKQLLQKCAYAMLSHQELSAQQVCSYLMDFEDHFTSHSYRSFFWTSFENRVEKQDPSPEC</sequence>
<name>A0ACB8AX14_9AGAM</name>
<dbReference type="EMBL" id="MU267036">
    <property type="protein sequence ID" value="KAH7917509.1"/>
    <property type="molecule type" value="Genomic_DNA"/>
</dbReference>